<feature type="transmembrane region" description="Helical" evidence="9">
    <location>
        <begin position="81"/>
        <end position="104"/>
    </location>
</feature>
<keyword evidence="8 9" id="KW-0472">Membrane</keyword>
<proteinExistence type="predicted"/>
<evidence type="ECO:0000256" key="8">
    <source>
        <dbReference type="ARBA" id="ARBA00023136"/>
    </source>
</evidence>
<feature type="domain" description="ABC transporter" evidence="10">
    <location>
        <begin position="354"/>
        <end position="576"/>
    </location>
</feature>
<dbReference type="EMBL" id="JACCBV010000001">
    <property type="protein sequence ID" value="NYE18458.1"/>
    <property type="molecule type" value="Genomic_DNA"/>
</dbReference>
<dbReference type="SMART" id="SM00382">
    <property type="entry name" value="AAA"/>
    <property type="match status" value="1"/>
</dbReference>
<dbReference type="GO" id="GO:1903805">
    <property type="term" value="P:L-valine import across plasma membrane"/>
    <property type="evidence" value="ECO:0007669"/>
    <property type="project" value="TreeGrafter"/>
</dbReference>
<dbReference type="AlphaFoldDB" id="A0A7Y9KJS5"/>
<dbReference type="GO" id="GO:0016887">
    <property type="term" value="F:ATP hydrolysis activity"/>
    <property type="evidence" value="ECO:0007669"/>
    <property type="project" value="InterPro"/>
</dbReference>
<dbReference type="GO" id="GO:0015192">
    <property type="term" value="F:L-phenylalanine transmembrane transporter activity"/>
    <property type="evidence" value="ECO:0007669"/>
    <property type="project" value="TreeGrafter"/>
</dbReference>
<dbReference type="GO" id="GO:0015188">
    <property type="term" value="F:L-isoleucine transmembrane transporter activity"/>
    <property type="evidence" value="ECO:0007669"/>
    <property type="project" value="TreeGrafter"/>
</dbReference>
<feature type="transmembrane region" description="Helical" evidence="9">
    <location>
        <begin position="111"/>
        <end position="135"/>
    </location>
</feature>
<sequence length="582" mass="60531">MHRTSTKWLILIVLAGAAFALWPLVGRSVAPTLVNGLVVLFFAYAWNIVGGILGELALSSMLFWGIGSYAMVLSLNAGTGMVLPILGAAVVCAVLGAVIVRAAAALGLTGLYLAVFTLIIYEIAAASVTAIQLIGRNEGIIIYELTSVDLAAYLLLGLVFVAIAVNLGILSSPMGRRWLSIKDDATAAQAVGVRVGRERMIAYAISGGLTAIGGGVQAYYLGYAQPETALGIDLLISGILAVFVGGAGTVAGPFIGTVVVFGLEAVAINLSTDIQTSLYAQILQYVVAFAIIWMLSARKGARRGVVGLIKRLFRRLAGRSADPTAAVEEIHVTSAEIAELAKPPAPPSDVAPAVEVVGVSKRFGGLEVLKDVTIAVRPGEIVGLMGPNGAGKTTVCNVITGVIQPDTGSVRVLGDDITTVPTPIRYTRGVARSFQAARLFTSLTALDNVLVGGASRPRAREVLEEYGLAHVRTTAGAQTFVRRLIEICRLVAADKPVLLLDEPLAGLTADQQALVLQSVERLAASGCAVLLIEHLIQSIAPVCHRLIVMADGAVIAEGPPAEVLAQEQVVDAYLGAPLEGAS</sequence>
<dbReference type="SUPFAM" id="SSF52540">
    <property type="entry name" value="P-loop containing nucleoside triphosphate hydrolases"/>
    <property type="match status" value="1"/>
</dbReference>
<evidence type="ECO:0000256" key="9">
    <source>
        <dbReference type="SAM" id="Phobius"/>
    </source>
</evidence>
<dbReference type="PROSITE" id="PS50893">
    <property type="entry name" value="ABC_TRANSPORTER_2"/>
    <property type="match status" value="1"/>
</dbReference>
<dbReference type="Pfam" id="PF00005">
    <property type="entry name" value="ABC_tran"/>
    <property type="match status" value="1"/>
</dbReference>
<dbReference type="InterPro" id="IPR027417">
    <property type="entry name" value="P-loop_NTPase"/>
</dbReference>
<evidence type="ECO:0000313" key="11">
    <source>
        <dbReference type="EMBL" id="NYE18458.1"/>
    </source>
</evidence>
<name>A0A7Y9KJS5_9MICO</name>
<keyword evidence="5" id="KW-0547">Nucleotide-binding</keyword>
<accession>A0A7Y9KJS5</accession>
<evidence type="ECO:0000256" key="5">
    <source>
        <dbReference type="ARBA" id="ARBA00022741"/>
    </source>
</evidence>
<dbReference type="GO" id="GO:0005886">
    <property type="term" value="C:plasma membrane"/>
    <property type="evidence" value="ECO:0007669"/>
    <property type="project" value="UniProtKB-SubCell"/>
</dbReference>
<dbReference type="InterPro" id="IPR003439">
    <property type="entry name" value="ABC_transporter-like_ATP-bd"/>
</dbReference>
<keyword evidence="4 9" id="KW-0812">Transmembrane</keyword>
<evidence type="ECO:0000313" key="12">
    <source>
        <dbReference type="Proteomes" id="UP000576969"/>
    </source>
</evidence>
<organism evidence="11 12">
    <name type="scientific">Microbacterium immunditiarum</name>
    <dbReference type="NCBI Taxonomy" id="337480"/>
    <lineage>
        <taxon>Bacteria</taxon>
        <taxon>Bacillati</taxon>
        <taxon>Actinomycetota</taxon>
        <taxon>Actinomycetes</taxon>
        <taxon>Micrococcales</taxon>
        <taxon>Microbacteriaceae</taxon>
        <taxon>Microbacterium</taxon>
    </lineage>
</organism>
<dbReference type="InterPro" id="IPR003593">
    <property type="entry name" value="AAA+_ATPase"/>
</dbReference>
<protein>
    <submittedName>
        <fullName evidence="11">ABC-type branched-subunit amino acid transport system ATPase component/ABC-type branched-subunit amino acid transport system permease subunit</fullName>
    </submittedName>
</protein>
<feature type="transmembrane region" description="Helical" evidence="9">
    <location>
        <begin position="278"/>
        <end position="295"/>
    </location>
</feature>
<keyword evidence="12" id="KW-1185">Reference proteome</keyword>
<dbReference type="PANTHER" id="PTHR45772">
    <property type="entry name" value="CONSERVED COMPONENT OF ABC TRANSPORTER FOR NATURAL AMINO ACIDS-RELATED"/>
    <property type="match status" value="1"/>
</dbReference>
<feature type="transmembrane region" description="Helical" evidence="9">
    <location>
        <begin position="201"/>
        <end position="222"/>
    </location>
</feature>
<evidence type="ECO:0000256" key="6">
    <source>
        <dbReference type="ARBA" id="ARBA00022840"/>
    </source>
</evidence>
<dbReference type="RefSeq" id="WP_179487132.1">
    <property type="nucleotide sequence ID" value="NZ_JACCBV010000001.1"/>
</dbReference>
<keyword evidence="7 9" id="KW-1133">Transmembrane helix</keyword>
<keyword evidence="3" id="KW-1003">Cell membrane</keyword>
<dbReference type="Gene3D" id="3.40.50.300">
    <property type="entry name" value="P-loop containing nucleotide triphosphate hydrolases"/>
    <property type="match status" value="1"/>
</dbReference>
<dbReference type="InterPro" id="IPR051120">
    <property type="entry name" value="ABC_AA/LPS_Transport"/>
</dbReference>
<evidence type="ECO:0000256" key="3">
    <source>
        <dbReference type="ARBA" id="ARBA00022475"/>
    </source>
</evidence>
<dbReference type="GO" id="GO:0015808">
    <property type="term" value="P:L-alanine transport"/>
    <property type="evidence" value="ECO:0007669"/>
    <property type="project" value="TreeGrafter"/>
</dbReference>
<dbReference type="InterPro" id="IPR032823">
    <property type="entry name" value="BCA_ABC_TP_C"/>
</dbReference>
<keyword evidence="2" id="KW-0813">Transport</keyword>
<keyword evidence="6" id="KW-0067">ATP-binding</keyword>
<dbReference type="Proteomes" id="UP000576969">
    <property type="component" value="Unassembled WGS sequence"/>
</dbReference>
<dbReference type="Pfam" id="PF02653">
    <property type="entry name" value="BPD_transp_2"/>
    <property type="match status" value="1"/>
</dbReference>
<evidence type="ECO:0000256" key="7">
    <source>
        <dbReference type="ARBA" id="ARBA00022989"/>
    </source>
</evidence>
<dbReference type="CDD" id="cd06581">
    <property type="entry name" value="TM_PBP1_LivM_like"/>
    <property type="match status" value="1"/>
</dbReference>
<dbReference type="PANTHER" id="PTHR45772:SF7">
    <property type="entry name" value="AMINO ACID ABC TRANSPORTER ATP-BINDING PROTEIN"/>
    <property type="match status" value="1"/>
</dbReference>
<feature type="transmembrane region" description="Helical" evidence="9">
    <location>
        <begin position="30"/>
        <end position="49"/>
    </location>
</feature>
<evidence type="ECO:0000256" key="4">
    <source>
        <dbReference type="ARBA" id="ARBA00022692"/>
    </source>
</evidence>
<dbReference type="Pfam" id="PF12399">
    <property type="entry name" value="BCA_ABC_TP_C"/>
    <property type="match status" value="1"/>
</dbReference>
<dbReference type="GO" id="GO:0042941">
    <property type="term" value="P:D-alanine transmembrane transport"/>
    <property type="evidence" value="ECO:0007669"/>
    <property type="project" value="TreeGrafter"/>
</dbReference>
<dbReference type="GO" id="GO:0005304">
    <property type="term" value="F:L-valine transmembrane transporter activity"/>
    <property type="evidence" value="ECO:0007669"/>
    <property type="project" value="TreeGrafter"/>
</dbReference>
<dbReference type="GO" id="GO:1903806">
    <property type="term" value="P:L-isoleucine import across plasma membrane"/>
    <property type="evidence" value="ECO:0007669"/>
    <property type="project" value="TreeGrafter"/>
</dbReference>
<dbReference type="GO" id="GO:0005524">
    <property type="term" value="F:ATP binding"/>
    <property type="evidence" value="ECO:0007669"/>
    <property type="project" value="UniProtKB-KW"/>
</dbReference>
<gene>
    <name evidence="11" type="ORF">BJ991_000486</name>
</gene>
<feature type="transmembrane region" description="Helical" evidence="9">
    <location>
        <begin position="150"/>
        <end position="170"/>
    </location>
</feature>
<reference evidence="11 12" key="1">
    <citation type="submission" date="2020-07" db="EMBL/GenBank/DDBJ databases">
        <title>Sequencing the genomes of 1000 actinobacteria strains.</title>
        <authorList>
            <person name="Klenk H.-P."/>
        </authorList>
    </citation>
    <scope>NUCLEOTIDE SEQUENCE [LARGE SCALE GENOMIC DNA]</scope>
    <source>
        <strain evidence="11 12">DSM 24662</strain>
    </source>
</reference>
<dbReference type="InterPro" id="IPR043428">
    <property type="entry name" value="LivM-like"/>
</dbReference>
<evidence type="ECO:0000256" key="1">
    <source>
        <dbReference type="ARBA" id="ARBA00004651"/>
    </source>
</evidence>
<evidence type="ECO:0000259" key="10">
    <source>
        <dbReference type="PROSITE" id="PS50893"/>
    </source>
</evidence>
<comment type="caution">
    <text evidence="11">The sequence shown here is derived from an EMBL/GenBank/DDBJ whole genome shotgun (WGS) entry which is preliminary data.</text>
</comment>
<comment type="subcellular location">
    <subcellularLocation>
        <location evidence="1">Cell membrane</location>
        <topology evidence="1">Multi-pass membrane protein</topology>
    </subcellularLocation>
</comment>
<evidence type="ECO:0000256" key="2">
    <source>
        <dbReference type="ARBA" id="ARBA00022448"/>
    </source>
</evidence>
<dbReference type="InterPro" id="IPR001851">
    <property type="entry name" value="ABC_transp_permease"/>
</dbReference>